<evidence type="ECO:0000313" key="6">
    <source>
        <dbReference type="Proteomes" id="UP000537131"/>
    </source>
</evidence>
<dbReference type="AlphaFoldDB" id="A0A7Y0EDY6"/>
<comment type="caution">
    <text evidence="5">The sequence shown here is derived from an EMBL/GenBank/DDBJ whole genome shotgun (WGS) entry which is preliminary data.</text>
</comment>
<feature type="domain" description="Acetyl-CoA hydrolase/transferase C-terminal" evidence="4">
    <location>
        <begin position="272"/>
        <end position="424"/>
    </location>
</feature>
<protein>
    <submittedName>
        <fullName evidence="5">Acetyl-CoA hydrolase/transferase family protein</fullName>
    </submittedName>
</protein>
<keyword evidence="5" id="KW-0378">Hydrolase</keyword>
<dbReference type="Pfam" id="PF13336">
    <property type="entry name" value="AcetylCoA_hyd_C"/>
    <property type="match status" value="1"/>
</dbReference>
<dbReference type="Pfam" id="PF02550">
    <property type="entry name" value="AcetylCoA_hydro"/>
    <property type="match status" value="1"/>
</dbReference>
<proteinExistence type="inferred from homology"/>
<evidence type="ECO:0000256" key="2">
    <source>
        <dbReference type="ARBA" id="ARBA00022679"/>
    </source>
</evidence>
<evidence type="ECO:0000313" key="5">
    <source>
        <dbReference type="EMBL" id="NMM61719.1"/>
    </source>
</evidence>
<dbReference type="InterPro" id="IPR037171">
    <property type="entry name" value="NagB/RpiA_transferase-like"/>
</dbReference>
<evidence type="ECO:0000259" key="3">
    <source>
        <dbReference type="Pfam" id="PF02550"/>
    </source>
</evidence>
<dbReference type="Gene3D" id="3.30.750.70">
    <property type="entry name" value="4-hydroxybutyrate coenzyme like domains"/>
    <property type="match status" value="1"/>
</dbReference>
<dbReference type="Proteomes" id="UP000537131">
    <property type="component" value="Unassembled WGS sequence"/>
</dbReference>
<dbReference type="Gene3D" id="3.40.1080.10">
    <property type="entry name" value="Glutaconate Coenzyme A-transferase"/>
    <property type="match status" value="1"/>
</dbReference>
<dbReference type="GO" id="GO:0016787">
    <property type="term" value="F:hydrolase activity"/>
    <property type="evidence" value="ECO:0007669"/>
    <property type="project" value="UniProtKB-KW"/>
</dbReference>
<evidence type="ECO:0000259" key="4">
    <source>
        <dbReference type="Pfam" id="PF13336"/>
    </source>
</evidence>
<evidence type="ECO:0000256" key="1">
    <source>
        <dbReference type="ARBA" id="ARBA00009632"/>
    </source>
</evidence>
<keyword evidence="6" id="KW-1185">Reference proteome</keyword>
<organism evidence="5 6">
    <name type="scientific">Clostridium muellerianum</name>
    <dbReference type="NCBI Taxonomy" id="2716538"/>
    <lineage>
        <taxon>Bacteria</taxon>
        <taxon>Bacillati</taxon>
        <taxon>Bacillota</taxon>
        <taxon>Clostridia</taxon>
        <taxon>Eubacteriales</taxon>
        <taxon>Clostridiaceae</taxon>
        <taxon>Clostridium</taxon>
    </lineage>
</organism>
<keyword evidence="2 5" id="KW-0808">Transferase</keyword>
<dbReference type="GO" id="GO:0008775">
    <property type="term" value="F:acetate CoA-transferase activity"/>
    <property type="evidence" value="ECO:0007669"/>
    <property type="project" value="InterPro"/>
</dbReference>
<dbReference type="RefSeq" id="WP_169296327.1">
    <property type="nucleotide sequence ID" value="NZ_JABBNI010000007.1"/>
</dbReference>
<gene>
    <name evidence="5" type="ORF">HBE96_03240</name>
</gene>
<reference evidence="5 6" key="2">
    <citation type="submission" date="2020-06" db="EMBL/GenBank/DDBJ databases">
        <title>Complete Genome Sequence of Clostridium muelleri sp. nov. P21T, an Acid-Alcohol Producing Acetogen Isolated from Old Hay.</title>
        <authorList>
            <person name="Duncan K.E."/>
            <person name="Tanner R.S."/>
        </authorList>
    </citation>
    <scope>NUCLEOTIDE SEQUENCE [LARGE SCALE GENOMIC DNA]</scope>
    <source>
        <strain evidence="5 6">P21</strain>
    </source>
</reference>
<dbReference type="PANTHER" id="PTHR21432">
    <property type="entry name" value="ACETYL-COA HYDROLASE-RELATED"/>
    <property type="match status" value="1"/>
</dbReference>
<dbReference type="EMBL" id="JABBNI010000007">
    <property type="protein sequence ID" value="NMM61719.1"/>
    <property type="molecule type" value="Genomic_DNA"/>
</dbReference>
<feature type="domain" description="Acetyl-CoA hydrolase/transferase N-terminal" evidence="3">
    <location>
        <begin position="7"/>
        <end position="183"/>
    </location>
</feature>
<dbReference type="InterPro" id="IPR046433">
    <property type="entry name" value="ActCoA_hydro"/>
</dbReference>
<dbReference type="InterPro" id="IPR003702">
    <property type="entry name" value="ActCoA_hydro_N"/>
</dbReference>
<dbReference type="GO" id="GO:0006083">
    <property type="term" value="P:acetate metabolic process"/>
    <property type="evidence" value="ECO:0007669"/>
    <property type="project" value="InterPro"/>
</dbReference>
<dbReference type="Gene3D" id="3.40.1080.20">
    <property type="entry name" value="Acetyl-CoA hydrolase/transferase C-terminal domain"/>
    <property type="match status" value="1"/>
</dbReference>
<comment type="similarity">
    <text evidence="1">Belongs to the acetyl-CoA hydrolase/transferase family.</text>
</comment>
<dbReference type="PANTHER" id="PTHR21432:SF20">
    <property type="entry name" value="ACETYL-COA HYDROLASE"/>
    <property type="match status" value="1"/>
</dbReference>
<dbReference type="InterPro" id="IPR026888">
    <property type="entry name" value="AcetylCoA_hyd_C"/>
</dbReference>
<dbReference type="SUPFAM" id="SSF100950">
    <property type="entry name" value="NagB/RpiA/CoA transferase-like"/>
    <property type="match status" value="2"/>
</dbReference>
<reference evidence="5 6" key="1">
    <citation type="submission" date="2020-04" db="EMBL/GenBank/DDBJ databases">
        <authorList>
            <person name="Doyle D.A."/>
        </authorList>
    </citation>
    <scope>NUCLEOTIDE SEQUENCE [LARGE SCALE GENOMIC DNA]</scope>
    <source>
        <strain evidence="5 6">P21</strain>
    </source>
</reference>
<accession>A0A7Y0EDY6</accession>
<dbReference type="InterPro" id="IPR038460">
    <property type="entry name" value="AcetylCoA_hyd_C_sf"/>
</dbReference>
<name>A0A7Y0EDY6_9CLOT</name>
<sequence length="433" mass="47504">MSWRDIYKSKLVTANTAVSVIKSGDRVVLGHAAGEPTTLINAMIANKENYRDVELINMVVITQGEYAKEGMEKYYKNNSIFASASTRDSIESGRGDFTPCFFHEIPKLFKKGDLPVDVALIQVSYPDEHGYCSFGVSNDYTKPAAECAKIVVAEINDKMPRTMGDSFIHLSKIDYIVETSHPITELQPPKIGEVEKSIGENCASLIEDGSTLQLGIGAVPDAVLLFLKDKKDLGIHSEMISDGVVELVEAGVITNKKKTLHPGKIVVAFLMGTKRLYDFVNDNPMVEMYPVNYVNNPTVIMKNYKMVSINSCVQVDLMGQVCSESIGSKQISGVGGQVDFVRGANMSEDGISIIAIPSTASKGRVSRIVPLLNNGAAVTTSRNDVDYIVTEYGIAKLKGKTLKDRARALINIAHPDFREGLIEEFKNRFKCEL</sequence>